<keyword evidence="2 7" id="KW-0378">Hydrolase</keyword>
<organism evidence="7 8">
    <name type="scientific">Meira miltonrushii</name>
    <dbReference type="NCBI Taxonomy" id="1280837"/>
    <lineage>
        <taxon>Eukaryota</taxon>
        <taxon>Fungi</taxon>
        <taxon>Dikarya</taxon>
        <taxon>Basidiomycota</taxon>
        <taxon>Ustilaginomycotina</taxon>
        <taxon>Exobasidiomycetes</taxon>
        <taxon>Exobasidiales</taxon>
        <taxon>Brachybasidiaceae</taxon>
        <taxon>Meira</taxon>
    </lineage>
</organism>
<dbReference type="InParanoid" id="A0A316VA75"/>
<dbReference type="EMBL" id="KZ819604">
    <property type="protein sequence ID" value="PWN33351.1"/>
    <property type="molecule type" value="Genomic_DNA"/>
</dbReference>
<evidence type="ECO:0000256" key="2">
    <source>
        <dbReference type="ARBA" id="ARBA00022801"/>
    </source>
</evidence>
<dbReference type="Pfam" id="PF13087">
    <property type="entry name" value="AAA_12"/>
    <property type="match status" value="1"/>
</dbReference>
<keyword evidence="4" id="KW-0067">ATP-binding</keyword>
<dbReference type="AlphaFoldDB" id="A0A316VA75"/>
<dbReference type="InterPro" id="IPR047187">
    <property type="entry name" value="SF1_C_Upf1"/>
</dbReference>
<evidence type="ECO:0000256" key="5">
    <source>
        <dbReference type="SAM" id="MobiDB-lite"/>
    </source>
</evidence>
<feature type="domain" description="DNA2/NAM7 helicase-like C-terminal" evidence="6">
    <location>
        <begin position="668"/>
        <end position="878"/>
    </location>
</feature>
<dbReference type="OrthoDB" id="6513042at2759"/>
<keyword evidence="8" id="KW-1185">Reference proteome</keyword>
<dbReference type="Proteomes" id="UP000245771">
    <property type="component" value="Unassembled WGS sequence"/>
</dbReference>
<dbReference type="GeneID" id="37023578"/>
<dbReference type="GO" id="GO:0016787">
    <property type="term" value="F:hydrolase activity"/>
    <property type="evidence" value="ECO:0007669"/>
    <property type="project" value="UniProtKB-KW"/>
</dbReference>
<dbReference type="STRING" id="1280837.A0A316VA75"/>
<evidence type="ECO:0000313" key="7">
    <source>
        <dbReference type="EMBL" id="PWN33351.1"/>
    </source>
</evidence>
<dbReference type="PANTHER" id="PTHR43788:SF8">
    <property type="entry name" value="DNA-BINDING PROTEIN SMUBP-2"/>
    <property type="match status" value="1"/>
</dbReference>
<dbReference type="Gene3D" id="3.40.50.300">
    <property type="entry name" value="P-loop containing nucleotide triphosphate hydrolases"/>
    <property type="match status" value="2"/>
</dbReference>
<feature type="region of interest" description="Disordered" evidence="5">
    <location>
        <begin position="820"/>
        <end position="844"/>
    </location>
</feature>
<reference evidence="7 8" key="1">
    <citation type="journal article" date="2018" name="Mol. Biol. Evol.">
        <title>Broad Genomic Sampling Reveals a Smut Pathogenic Ancestry of the Fungal Clade Ustilaginomycotina.</title>
        <authorList>
            <person name="Kijpornyongpan T."/>
            <person name="Mondo S.J."/>
            <person name="Barry K."/>
            <person name="Sandor L."/>
            <person name="Lee J."/>
            <person name="Lipzen A."/>
            <person name="Pangilinan J."/>
            <person name="LaButti K."/>
            <person name="Hainaut M."/>
            <person name="Henrissat B."/>
            <person name="Grigoriev I.V."/>
            <person name="Spatafora J.W."/>
            <person name="Aime M.C."/>
        </authorList>
    </citation>
    <scope>NUCLEOTIDE SEQUENCE [LARGE SCALE GENOMIC DNA]</scope>
    <source>
        <strain evidence="7 8">MCA 3882</strain>
    </source>
</reference>
<accession>A0A316VA75</accession>
<proteinExistence type="predicted"/>
<keyword evidence="3" id="KW-0347">Helicase</keyword>
<protein>
    <submittedName>
        <fullName evidence="7">P-loop containing nucleoside triphosphate hydrolase protein</fullName>
    </submittedName>
</protein>
<keyword evidence="1" id="KW-0547">Nucleotide-binding</keyword>
<dbReference type="RefSeq" id="XP_025353653.1">
    <property type="nucleotide sequence ID" value="XM_025501797.1"/>
</dbReference>
<dbReference type="InterPro" id="IPR027417">
    <property type="entry name" value="P-loop_NTPase"/>
</dbReference>
<evidence type="ECO:0000313" key="8">
    <source>
        <dbReference type="Proteomes" id="UP000245771"/>
    </source>
</evidence>
<evidence type="ECO:0000256" key="4">
    <source>
        <dbReference type="ARBA" id="ARBA00022840"/>
    </source>
</evidence>
<sequence length="928" mass="104789">MSKITRKAYFVTLFERNDSNKPQFAIEHLKWLLQETVEKYDSGITDAARFVPIGIQVYLLPFSDEPQTIILSHGKRNLFITVLEDERETYLDEQESKSLPSWKVLCSLLSCTAGNASWSLQHLKIRLTSLSASEFTYLLASKFDTPVSMLDLDLIADMTIIKYKSYLYPFILGEELLGDQKMAKISSTSAAEVTIENVEVTETIVNYLGHLKLAIAAYEASRHVYLVYSNLSMEKAFLNTEIIQPRLLAYLAEFNSVEILLCLAKDTLEDVTLQLDATRAHSDDFRSDGVSYTLSNSGHTITVQNMRYRDQLMFSQRQSLQIKFTHRGKAYKCRAYVLYAKGKTTTIKLVGEDAHKFTLGQPPIITEVLCLGREDYSISEVQGIIWRRDLLNSVKAFSKLGDAILLNPLLFGDTLTVKESCPDESTVKVFEYMAMDDYNVIKDRQDEQSLNASQVKAAMAILSPLKKCTFTPGNIFESKTYEAGDRLVEIHGPPGTGKTSLISACCQQFIASLVGGFSLGKSNTIYAVCQSNVAVKNIALSLSKKNVKYKIIVCDRFQVWHQDLYKDISENLIISDRLGKNGSFANLFRDCNVILSTMAFLSSPRIAEINKIRPMSLLMVDEASQIHLRHYPHLLSYFGKTLGRVVFLGDDKQLAPFNAEEVAQAGTSVFELPHLREKALLLDTTYRLPVPQTEFISQMIYDGELKSGPENFDPKAGIVGCVSFIDVHSGKEKMRESKSKYNKSEVEVIVQLVQAYVRRGLKLSNLKILTPYDAQRMLLEKELMRKGLCANADMVFTVDSFQGHESEYIILSLVRDGHKTEEKMNNGGKKRFKRKNGREEDDKSNPLHRFHLGFLNNDRRTNVAITRNSRGLIVVSSKRFIEGKGSSTLIGKLDEYIKDSKEDGETAHWVDERDALTGKLPTHIFCKE</sequence>
<dbReference type="InterPro" id="IPR041679">
    <property type="entry name" value="DNA2/NAM7-like_C"/>
</dbReference>
<dbReference type="GO" id="GO:0043139">
    <property type="term" value="F:5'-3' DNA helicase activity"/>
    <property type="evidence" value="ECO:0007669"/>
    <property type="project" value="TreeGrafter"/>
</dbReference>
<evidence type="ECO:0000256" key="1">
    <source>
        <dbReference type="ARBA" id="ARBA00022741"/>
    </source>
</evidence>
<evidence type="ECO:0000259" key="6">
    <source>
        <dbReference type="Pfam" id="PF13087"/>
    </source>
</evidence>
<dbReference type="SUPFAM" id="SSF52540">
    <property type="entry name" value="P-loop containing nucleoside triphosphate hydrolases"/>
    <property type="match status" value="1"/>
</dbReference>
<name>A0A316VA75_9BASI</name>
<dbReference type="CDD" id="cd18808">
    <property type="entry name" value="SF1_C_Upf1"/>
    <property type="match status" value="1"/>
</dbReference>
<dbReference type="Pfam" id="PF13604">
    <property type="entry name" value="AAA_30"/>
    <property type="match status" value="1"/>
</dbReference>
<dbReference type="PANTHER" id="PTHR43788">
    <property type="entry name" value="DNA2/NAM7 HELICASE FAMILY MEMBER"/>
    <property type="match status" value="1"/>
</dbReference>
<dbReference type="GO" id="GO:0005524">
    <property type="term" value="F:ATP binding"/>
    <property type="evidence" value="ECO:0007669"/>
    <property type="project" value="UniProtKB-KW"/>
</dbReference>
<evidence type="ECO:0000256" key="3">
    <source>
        <dbReference type="ARBA" id="ARBA00022806"/>
    </source>
</evidence>
<gene>
    <name evidence="7" type="ORF">FA14DRAFT_190511</name>
</gene>
<dbReference type="InterPro" id="IPR050534">
    <property type="entry name" value="Coronavir_polyprotein_1ab"/>
</dbReference>